<proteinExistence type="predicted"/>
<protein>
    <submittedName>
        <fullName evidence="1">Fe-S cluster assembly iron-binding protein IscA</fullName>
    </submittedName>
</protein>
<dbReference type="Gene3D" id="2.60.300.12">
    <property type="entry name" value="HesB-like domain"/>
    <property type="match status" value="1"/>
</dbReference>
<organism evidence="1 2">
    <name type="scientific">Neobacillus bataviensis</name>
    <dbReference type="NCBI Taxonomy" id="220685"/>
    <lineage>
        <taxon>Bacteria</taxon>
        <taxon>Bacillati</taxon>
        <taxon>Bacillota</taxon>
        <taxon>Bacilli</taxon>
        <taxon>Bacillales</taxon>
        <taxon>Bacillaceae</taxon>
        <taxon>Neobacillus</taxon>
    </lineage>
</organism>
<keyword evidence="2" id="KW-1185">Reference proteome</keyword>
<dbReference type="EMBL" id="VIVN01000013">
    <property type="protein sequence ID" value="TWD94599.1"/>
    <property type="molecule type" value="Genomic_DNA"/>
</dbReference>
<dbReference type="InterPro" id="IPR035903">
    <property type="entry name" value="HesB-like_dom_sf"/>
</dbReference>
<dbReference type="AlphaFoldDB" id="A0A561CTP4"/>
<evidence type="ECO:0000313" key="2">
    <source>
        <dbReference type="Proteomes" id="UP000319671"/>
    </source>
</evidence>
<evidence type="ECO:0000313" key="1">
    <source>
        <dbReference type="EMBL" id="TWD94599.1"/>
    </source>
</evidence>
<dbReference type="SUPFAM" id="SSF89360">
    <property type="entry name" value="HesB-like domain"/>
    <property type="match status" value="1"/>
</dbReference>
<name>A0A561CTP4_9BACI</name>
<gene>
    <name evidence="1" type="ORF">FB550_113132</name>
</gene>
<comment type="caution">
    <text evidence="1">The sequence shown here is derived from an EMBL/GenBank/DDBJ whole genome shotgun (WGS) entry which is preliminary data.</text>
</comment>
<sequence>MFIVTETANQELQNRLKQFGRKQFIRMQMRKSCFMKVKVTLEEAIQASDTEVIKDGLHFIIDAGECHYFNHKTLDYIPDQTGFKQFEII</sequence>
<dbReference type="Proteomes" id="UP000319671">
    <property type="component" value="Unassembled WGS sequence"/>
</dbReference>
<reference evidence="1 2" key="1">
    <citation type="submission" date="2019-06" db="EMBL/GenBank/DDBJ databases">
        <title>Sorghum-associated microbial communities from plants grown in Nebraska, USA.</title>
        <authorList>
            <person name="Schachtman D."/>
        </authorList>
    </citation>
    <scope>NUCLEOTIDE SEQUENCE [LARGE SCALE GENOMIC DNA]</scope>
    <source>
        <strain evidence="1 2">2482</strain>
    </source>
</reference>
<dbReference type="RefSeq" id="WP_144567329.1">
    <property type="nucleotide sequence ID" value="NZ_VIVN01000013.1"/>
</dbReference>
<accession>A0A561CTP4</accession>